<keyword evidence="6" id="KW-0547">Nucleotide-binding</keyword>
<dbReference type="GO" id="GO:0046872">
    <property type="term" value="F:metal ion binding"/>
    <property type="evidence" value="ECO:0007669"/>
    <property type="project" value="UniProtKB-KW"/>
</dbReference>
<dbReference type="InterPro" id="IPR050264">
    <property type="entry name" value="Bact_CCA-adding_enz_type3_sf"/>
</dbReference>
<dbReference type="Gene3D" id="3.30.460.10">
    <property type="entry name" value="Beta Polymerase, domain 2"/>
    <property type="match status" value="1"/>
</dbReference>
<gene>
    <name evidence="11" type="ORF">C4541_09215</name>
</gene>
<evidence type="ECO:0000256" key="3">
    <source>
        <dbReference type="ARBA" id="ARBA00022694"/>
    </source>
</evidence>
<evidence type="ECO:0000256" key="8">
    <source>
        <dbReference type="RuleBase" id="RU003953"/>
    </source>
</evidence>
<dbReference type="CDD" id="cd05398">
    <property type="entry name" value="NT_ClassII-CCAase"/>
    <property type="match status" value="1"/>
</dbReference>
<name>A0A3A4QYW4_9BACT</name>
<feature type="domain" description="Poly A polymerase head" evidence="9">
    <location>
        <begin position="27"/>
        <end position="134"/>
    </location>
</feature>
<dbReference type="GO" id="GO:0000166">
    <property type="term" value="F:nucleotide binding"/>
    <property type="evidence" value="ECO:0007669"/>
    <property type="project" value="UniProtKB-KW"/>
</dbReference>
<accession>A0A3A4QYW4</accession>
<dbReference type="GO" id="GO:0008033">
    <property type="term" value="P:tRNA processing"/>
    <property type="evidence" value="ECO:0007669"/>
    <property type="project" value="UniProtKB-KW"/>
</dbReference>
<evidence type="ECO:0000256" key="1">
    <source>
        <dbReference type="ARBA" id="ARBA00001946"/>
    </source>
</evidence>
<dbReference type="Pfam" id="PF01743">
    <property type="entry name" value="PolyA_pol"/>
    <property type="match status" value="1"/>
</dbReference>
<dbReference type="SUPFAM" id="SSF81301">
    <property type="entry name" value="Nucleotidyltransferase"/>
    <property type="match status" value="1"/>
</dbReference>
<evidence type="ECO:0000256" key="7">
    <source>
        <dbReference type="ARBA" id="ARBA00022842"/>
    </source>
</evidence>
<sequence length="417" mass="47073">MKFPDYDPQYQIASSIISTLQNAGFKAYLAGGCVRDMVMGTQPSDYDITTSAASADIKSLFKNTVEVGAAFGVLLVIKNGYTFQVSSFRQNAVTPQEDAELRDFTINGMFYDTSTGELFDWVNAKADIEDKTIRAIGNPDARFSDDYLRLIRAVRIASHLRFTIEPGTRTALVRLAHRLLLTSTERIRDEFIRLCESPDAAYGFQLLYETSLLEVLLGSIVDIQEIENYLTVKERVETLLRLIRASQSQDYYLRIASFCFSFLRLNPAPAPLTPGDKDDIIAFLKKFKFTNRDRKSIVAIMENSHVFSRPGRLSRGEQVKLLQSTTISEELEFNRIVNEAFVKSTEGYNHYHSLFSSLSHAEIHPVPVLTGTDLLSLGLKPSKQFSLILSKAEIKQLNGDFSSKEDALQWVKEHYPL</sequence>
<keyword evidence="7" id="KW-0460">Magnesium</keyword>
<dbReference type="GO" id="GO:0016779">
    <property type="term" value="F:nucleotidyltransferase activity"/>
    <property type="evidence" value="ECO:0007669"/>
    <property type="project" value="UniProtKB-KW"/>
</dbReference>
<dbReference type="PANTHER" id="PTHR46173:SF1">
    <property type="entry name" value="CCA TRNA NUCLEOTIDYLTRANSFERASE 1, MITOCHONDRIAL"/>
    <property type="match status" value="1"/>
</dbReference>
<comment type="caution">
    <text evidence="11">The sequence shown here is derived from an EMBL/GenBank/DDBJ whole genome shotgun (WGS) entry which is preliminary data.</text>
</comment>
<dbReference type="Gene3D" id="1.10.3090.10">
    <property type="entry name" value="cca-adding enzyme, domain 2"/>
    <property type="match status" value="1"/>
</dbReference>
<keyword evidence="2 8" id="KW-0808">Transferase</keyword>
<dbReference type="Pfam" id="PF12627">
    <property type="entry name" value="PolyA_pol_RNAbd"/>
    <property type="match status" value="1"/>
</dbReference>
<keyword evidence="8" id="KW-0694">RNA-binding</keyword>
<comment type="cofactor">
    <cofactor evidence="1">
        <name>Mg(2+)</name>
        <dbReference type="ChEBI" id="CHEBI:18420"/>
    </cofactor>
</comment>
<keyword evidence="4" id="KW-0548">Nucleotidyltransferase</keyword>
<keyword evidence="5" id="KW-0479">Metal-binding</keyword>
<dbReference type="InterPro" id="IPR002646">
    <property type="entry name" value="PolA_pol_head_dom"/>
</dbReference>
<dbReference type="EMBL" id="QZJZ01000073">
    <property type="protein sequence ID" value="RJP57909.1"/>
    <property type="molecule type" value="Genomic_DNA"/>
</dbReference>
<dbReference type="AlphaFoldDB" id="A0A3A4QYW4"/>
<dbReference type="Proteomes" id="UP000266426">
    <property type="component" value="Unassembled WGS sequence"/>
</dbReference>
<dbReference type="InterPro" id="IPR043519">
    <property type="entry name" value="NT_sf"/>
</dbReference>
<dbReference type="InterPro" id="IPR032828">
    <property type="entry name" value="PolyA_RNA-bd"/>
</dbReference>
<dbReference type="GO" id="GO:0000049">
    <property type="term" value="F:tRNA binding"/>
    <property type="evidence" value="ECO:0007669"/>
    <property type="project" value="TreeGrafter"/>
</dbReference>
<evidence type="ECO:0000259" key="10">
    <source>
        <dbReference type="Pfam" id="PF12627"/>
    </source>
</evidence>
<evidence type="ECO:0000256" key="5">
    <source>
        <dbReference type="ARBA" id="ARBA00022723"/>
    </source>
</evidence>
<evidence type="ECO:0000313" key="12">
    <source>
        <dbReference type="Proteomes" id="UP000266426"/>
    </source>
</evidence>
<evidence type="ECO:0000256" key="2">
    <source>
        <dbReference type="ARBA" id="ARBA00022679"/>
    </source>
</evidence>
<evidence type="ECO:0000256" key="4">
    <source>
        <dbReference type="ARBA" id="ARBA00022695"/>
    </source>
</evidence>
<evidence type="ECO:0000313" key="11">
    <source>
        <dbReference type="EMBL" id="RJP57909.1"/>
    </source>
</evidence>
<comment type="similarity">
    <text evidence="8">Belongs to the tRNA nucleotidyltransferase/poly(A) polymerase family.</text>
</comment>
<feature type="domain" description="tRNA nucleotidyltransferase/poly(A) polymerase RNA and SrmB- binding" evidence="10">
    <location>
        <begin position="162"/>
        <end position="217"/>
    </location>
</feature>
<evidence type="ECO:0000256" key="6">
    <source>
        <dbReference type="ARBA" id="ARBA00022741"/>
    </source>
</evidence>
<keyword evidence="3" id="KW-0819">tRNA processing</keyword>
<organism evidence="11 12">
    <name type="scientific">Candidatus Auribacter fodinae</name>
    <dbReference type="NCBI Taxonomy" id="2093366"/>
    <lineage>
        <taxon>Bacteria</taxon>
        <taxon>Pseudomonadati</taxon>
        <taxon>Candidatus Auribacterota</taxon>
        <taxon>Candidatus Auribacteria</taxon>
        <taxon>Candidatus Auribacterales</taxon>
        <taxon>Candidatus Auribacteraceae</taxon>
        <taxon>Candidatus Auribacter</taxon>
    </lineage>
</organism>
<dbReference type="PANTHER" id="PTHR46173">
    <property type="entry name" value="CCA TRNA NUCLEOTIDYLTRANSFERASE 1, MITOCHONDRIAL"/>
    <property type="match status" value="1"/>
</dbReference>
<evidence type="ECO:0000259" key="9">
    <source>
        <dbReference type="Pfam" id="PF01743"/>
    </source>
</evidence>
<dbReference type="SUPFAM" id="SSF81891">
    <property type="entry name" value="Poly A polymerase C-terminal region-like"/>
    <property type="match status" value="1"/>
</dbReference>
<reference evidence="11 12" key="1">
    <citation type="journal article" date="2017" name="ISME J.">
        <title>Energy and carbon metabolisms in a deep terrestrial subsurface fluid microbial community.</title>
        <authorList>
            <person name="Momper L."/>
            <person name="Jungbluth S.P."/>
            <person name="Lee M.D."/>
            <person name="Amend J.P."/>
        </authorList>
    </citation>
    <scope>NUCLEOTIDE SEQUENCE [LARGE SCALE GENOMIC DNA]</scope>
    <source>
        <strain evidence="11">SURF_26</strain>
    </source>
</reference>
<proteinExistence type="inferred from homology"/>
<protein>
    <submittedName>
        <fullName evidence="11">CCA tRNA nucleotidyltransferase</fullName>
    </submittedName>
</protein>